<organism evidence="1 2">
    <name type="scientific">Alicyclobacillus dauci</name>
    <dbReference type="NCBI Taxonomy" id="1475485"/>
    <lineage>
        <taxon>Bacteria</taxon>
        <taxon>Bacillati</taxon>
        <taxon>Bacillota</taxon>
        <taxon>Bacilli</taxon>
        <taxon>Bacillales</taxon>
        <taxon>Alicyclobacillaceae</taxon>
        <taxon>Alicyclobacillus</taxon>
    </lineage>
</organism>
<gene>
    <name evidence="1" type="ORF">NZD86_17155</name>
</gene>
<accession>A0ABY6Z1W7</accession>
<dbReference type="EMBL" id="CP104064">
    <property type="protein sequence ID" value="WAH35975.1"/>
    <property type="molecule type" value="Genomic_DNA"/>
</dbReference>
<protein>
    <submittedName>
        <fullName evidence="1">Uncharacterized protein</fullName>
    </submittedName>
</protein>
<dbReference type="Proteomes" id="UP001164803">
    <property type="component" value="Chromosome"/>
</dbReference>
<dbReference type="RefSeq" id="WP_268043269.1">
    <property type="nucleotide sequence ID" value="NZ_CP104064.1"/>
</dbReference>
<evidence type="ECO:0000313" key="1">
    <source>
        <dbReference type="EMBL" id="WAH35975.1"/>
    </source>
</evidence>
<name>A0ABY6Z1W7_9BACL</name>
<evidence type="ECO:0000313" key="2">
    <source>
        <dbReference type="Proteomes" id="UP001164803"/>
    </source>
</evidence>
<proteinExistence type="predicted"/>
<keyword evidence="2" id="KW-1185">Reference proteome</keyword>
<sequence>MNELLADITLLFRNDPSIASYNLRLRWLETSFIFMWLELFQGFSDDEPEIVDICEKYLAQISKQVEEVNNDILDCIHVLFIINMMFQKGQKWETPQAYVKFTPETLVG</sequence>
<reference evidence="1" key="1">
    <citation type="submission" date="2022-08" db="EMBL/GenBank/DDBJ databases">
        <title>Alicyclobacillus dauci DSM2870, complete genome.</title>
        <authorList>
            <person name="Wang Q."/>
            <person name="Cai R."/>
            <person name="Wang Z."/>
        </authorList>
    </citation>
    <scope>NUCLEOTIDE SEQUENCE</scope>
    <source>
        <strain evidence="1">DSM 28700</strain>
    </source>
</reference>